<evidence type="ECO:0000313" key="2">
    <source>
        <dbReference type="EMBL" id="QPG73249.1"/>
    </source>
</evidence>
<sequence>MFSAETTDKDVEDKLKLVCKVYQLPAVLDPSKAVLDSTVSVENYQKSIFPSNIYSDEFMSERSSAHPQPATMVVGQSIANNSGIPLNSINKLPSYQWSFKHEDDHKSHHYGHSHHHHKGKNILNGLGTSESISLLGGTFFNSTALNSRLIRLPVMNESNRYKKRSILNGLPYYDKSIIDKQIRAMNIEKVKLKLPVANASHFSASFNETVDDVEYLHGEVILNQFMNNKRIMRDYQWMLYYLNRFGGKNLTENGELKFGRNKIVSVKTWKQFEKWTMKRQEKFKEMHKIRMEIAEKRHHRKEANMKRLTDKARVKEIKRNLEEASVDFDVKSSGEFFSTEESNNNGNADEQQVEEYTAEEKDEEEKDRTMEALLPEFEDEVTISDEELEEVEELEDTHSEQVSFPDREIVIERELPVDDPELLKYQRILFGIPSSNQMELQIQNSNGVLQTKRVRVKRVPNPNALGYSNIRHRKPSYL</sequence>
<name>A0A875S031_EENNA</name>
<feature type="compositionally biased region" description="Polar residues" evidence="1">
    <location>
        <begin position="336"/>
        <end position="350"/>
    </location>
</feature>
<keyword evidence="3" id="KW-1185">Reference proteome</keyword>
<dbReference type="Proteomes" id="UP000662931">
    <property type="component" value="Chromosome 1"/>
</dbReference>
<dbReference type="OrthoDB" id="3987184at2759"/>
<dbReference type="EMBL" id="CP064812">
    <property type="protein sequence ID" value="QPG73249.1"/>
    <property type="molecule type" value="Genomic_DNA"/>
</dbReference>
<gene>
    <name evidence="2" type="ORF">FOA43_000557</name>
</gene>
<feature type="region of interest" description="Disordered" evidence="1">
    <location>
        <begin position="336"/>
        <end position="367"/>
    </location>
</feature>
<evidence type="ECO:0000313" key="3">
    <source>
        <dbReference type="Proteomes" id="UP000662931"/>
    </source>
</evidence>
<protein>
    <submittedName>
        <fullName evidence="2">Uncharacterized protein</fullName>
    </submittedName>
</protein>
<accession>A0A875S031</accession>
<dbReference type="AlphaFoldDB" id="A0A875S031"/>
<dbReference type="GeneID" id="62193958"/>
<feature type="compositionally biased region" description="Acidic residues" evidence="1">
    <location>
        <begin position="351"/>
        <end position="365"/>
    </location>
</feature>
<dbReference type="KEGG" id="bnn:FOA43_000557"/>
<proteinExistence type="predicted"/>
<evidence type="ECO:0000256" key="1">
    <source>
        <dbReference type="SAM" id="MobiDB-lite"/>
    </source>
</evidence>
<reference evidence="2" key="1">
    <citation type="submission" date="2020-10" db="EMBL/GenBank/DDBJ databases">
        <authorList>
            <person name="Roach M.J.R."/>
        </authorList>
    </citation>
    <scope>NUCLEOTIDE SEQUENCE</scope>
    <source>
        <strain evidence="2">CBS 1945</strain>
    </source>
</reference>
<dbReference type="RefSeq" id="XP_038776814.1">
    <property type="nucleotide sequence ID" value="XM_038920886.1"/>
</dbReference>
<organism evidence="2 3">
    <name type="scientific">Eeniella nana</name>
    <name type="common">Yeast</name>
    <name type="synonym">Brettanomyces nanus</name>
    <dbReference type="NCBI Taxonomy" id="13502"/>
    <lineage>
        <taxon>Eukaryota</taxon>
        <taxon>Fungi</taxon>
        <taxon>Dikarya</taxon>
        <taxon>Ascomycota</taxon>
        <taxon>Saccharomycotina</taxon>
        <taxon>Pichiomycetes</taxon>
        <taxon>Pichiales</taxon>
        <taxon>Pichiaceae</taxon>
        <taxon>Brettanomyces</taxon>
    </lineage>
</organism>